<dbReference type="GO" id="GO:0005975">
    <property type="term" value="P:carbohydrate metabolic process"/>
    <property type="evidence" value="ECO:0007669"/>
    <property type="project" value="InterPro"/>
</dbReference>
<sequence>MKKLSILFCTAVLACSLSKQEVQAQALPEQKETLQSLIKVNDYFMKKHADYTLPSFRDNIRPSNIWTRGVYYEGLMALYGIYPREDYYRYTYDWAAYHKWGMRNGNTTRNADDQCCGQVYIDLYNLCPSDPGMLRNIKASIDMVVNTPQVNDWWWVDAIQMAMPIYAKLGKMSGEQKYYDKMWDLYSYTRNTHGEAGMYNAKEGLWWRDHDFDPPYKEPNGKNCYWSRGNGWVYAALVRVLNEIPATEVHRQDYINDFLTMSKALKQCQRKDGFWNVSLHDESNFGGKETSGTALFVYGMAWGVRNGLLDRKEYLPILLKAWNAMTKEAVHPNGFLGYVQGTGKEPKDSQPVTYTSVPDFEDYGVGCFLLAGTEVYKLK</sequence>
<proteinExistence type="predicted"/>
<dbReference type="PROSITE" id="PS51257">
    <property type="entry name" value="PROKAR_LIPOPROTEIN"/>
    <property type="match status" value="1"/>
</dbReference>
<organism evidence="3 4">
    <name type="scientific">Bacteroides reticulotermitis</name>
    <dbReference type="NCBI Taxonomy" id="1133319"/>
    <lineage>
        <taxon>Bacteria</taxon>
        <taxon>Pseudomonadati</taxon>
        <taxon>Bacteroidota</taxon>
        <taxon>Bacteroidia</taxon>
        <taxon>Bacteroidales</taxon>
        <taxon>Bacteroidaceae</taxon>
        <taxon>Bacteroides</taxon>
    </lineage>
</organism>
<dbReference type="Pfam" id="PF07470">
    <property type="entry name" value="Glyco_hydro_88"/>
    <property type="match status" value="1"/>
</dbReference>
<evidence type="ECO:0000313" key="3">
    <source>
        <dbReference type="EMBL" id="MBB4044252.1"/>
    </source>
</evidence>
<gene>
    <name evidence="3" type="ORF">GGR06_002043</name>
</gene>
<dbReference type="InterPro" id="IPR052043">
    <property type="entry name" value="PolySaccharide_Degr_Enz"/>
</dbReference>
<evidence type="ECO:0000313" key="4">
    <source>
        <dbReference type="Proteomes" id="UP000560658"/>
    </source>
</evidence>
<dbReference type="SUPFAM" id="SSF48208">
    <property type="entry name" value="Six-hairpin glycosidases"/>
    <property type="match status" value="1"/>
</dbReference>
<name>A0A840D756_9BACE</name>
<feature type="signal peptide" evidence="2">
    <location>
        <begin position="1"/>
        <end position="24"/>
    </location>
</feature>
<dbReference type="RefSeq" id="WP_183208494.1">
    <property type="nucleotide sequence ID" value="NZ_JACIER010000007.1"/>
</dbReference>
<keyword evidence="1 3" id="KW-0378">Hydrolase</keyword>
<dbReference type="AlphaFoldDB" id="A0A840D756"/>
<keyword evidence="2" id="KW-0732">Signal</keyword>
<evidence type="ECO:0000256" key="2">
    <source>
        <dbReference type="SAM" id="SignalP"/>
    </source>
</evidence>
<dbReference type="EMBL" id="JACIER010000007">
    <property type="protein sequence ID" value="MBB4044252.1"/>
    <property type="molecule type" value="Genomic_DNA"/>
</dbReference>
<dbReference type="InterPro" id="IPR010905">
    <property type="entry name" value="Glyco_hydro_88"/>
</dbReference>
<feature type="chain" id="PRO_5032828639" evidence="2">
    <location>
        <begin position="25"/>
        <end position="379"/>
    </location>
</feature>
<accession>A0A840D756</accession>
<dbReference type="InterPro" id="IPR012341">
    <property type="entry name" value="6hp_glycosidase-like_sf"/>
</dbReference>
<dbReference type="Proteomes" id="UP000560658">
    <property type="component" value="Unassembled WGS sequence"/>
</dbReference>
<dbReference type="PANTHER" id="PTHR33886:SF8">
    <property type="entry name" value="UNSATURATED RHAMNOGALACTURONAN HYDROLASE (EUROFUNG)"/>
    <property type="match status" value="1"/>
</dbReference>
<evidence type="ECO:0000256" key="1">
    <source>
        <dbReference type="ARBA" id="ARBA00022801"/>
    </source>
</evidence>
<protein>
    <submittedName>
        <fullName evidence="3">Rhamnogalacturonyl hydrolase YesR</fullName>
    </submittedName>
</protein>
<dbReference type="Gene3D" id="1.50.10.10">
    <property type="match status" value="1"/>
</dbReference>
<keyword evidence="4" id="KW-1185">Reference proteome</keyword>
<comment type="caution">
    <text evidence="3">The sequence shown here is derived from an EMBL/GenBank/DDBJ whole genome shotgun (WGS) entry which is preliminary data.</text>
</comment>
<dbReference type="GO" id="GO:0016787">
    <property type="term" value="F:hydrolase activity"/>
    <property type="evidence" value="ECO:0007669"/>
    <property type="project" value="UniProtKB-KW"/>
</dbReference>
<dbReference type="InterPro" id="IPR008928">
    <property type="entry name" value="6-hairpin_glycosidase_sf"/>
</dbReference>
<dbReference type="PANTHER" id="PTHR33886">
    <property type="entry name" value="UNSATURATED RHAMNOGALACTURONAN HYDROLASE (EUROFUNG)"/>
    <property type="match status" value="1"/>
</dbReference>
<reference evidence="3" key="1">
    <citation type="submission" date="2020-08" db="EMBL/GenBank/DDBJ databases">
        <title>Genomic Encyclopedia of Type Strains, Phase IV (KMG-IV): sequencing the most valuable type-strain genomes for metagenomic binning, comparative biology and taxonomic classification.</title>
        <authorList>
            <person name="Goeker M."/>
        </authorList>
    </citation>
    <scope>NUCLEOTIDE SEQUENCE [LARGE SCALE GENOMIC DNA]</scope>
    <source>
        <strain evidence="3">DSM 105720</strain>
    </source>
</reference>